<evidence type="ECO:0000313" key="3">
    <source>
        <dbReference type="Proteomes" id="UP000516230"/>
    </source>
</evidence>
<dbReference type="Pfam" id="PF13374">
    <property type="entry name" value="TPR_10"/>
    <property type="match status" value="1"/>
</dbReference>
<organism evidence="2 3">
    <name type="scientific">Streptomyces genisteinicus</name>
    <dbReference type="NCBI Taxonomy" id="2768068"/>
    <lineage>
        <taxon>Bacteria</taxon>
        <taxon>Bacillati</taxon>
        <taxon>Actinomycetota</taxon>
        <taxon>Actinomycetes</taxon>
        <taxon>Kitasatosporales</taxon>
        <taxon>Streptomycetaceae</taxon>
        <taxon>Streptomyces</taxon>
    </lineage>
</organism>
<dbReference type="SMART" id="SM00028">
    <property type="entry name" value="TPR"/>
    <property type="match status" value="11"/>
</dbReference>
<dbReference type="InterPro" id="IPR011990">
    <property type="entry name" value="TPR-like_helical_dom_sf"/>
</dbReference>
<accession>A0A7H0HQY9</accession>
<dbReference type="Proteomes" id="UP000516230">
    <property type="component" value="Chromosome"/>
</dbReference>
<dbReference type="InterPro" id="IPR003593">
    <property type="entry name" value="AAA+_ATPase"/>
</dbReference>
<feature type="domain" description="AAA+ ATPase" evidence="1">
    <location>
        <begin position="281"/>
        <end position="447"/>
    </location>
</feature>
<gene>
    <name evidence="2" type="ORF">IAG43_08370</name>
</gene>
<proteinExistence type="predicted"/>
<dbReference type="SUPFAM" id="SSF48452">
    <property type="entry name" value="TPR-like"/>
    <property type="match status" value="3"/>
</dbReference>
<dbReference type="EMBL" id="CP060825">
    <property type="protein sequence ID" value="QNP62955.1"/>
    <property type="molecule type" value="Genomic_DNA"/>
</dbReference>
<dbReference type="PANTHER" id="PTHR19959:SF119">
    <property type="entry name" value="FUNGAL LIPASE-LIKE DOMAIN-CONTAINING PROTEIN"/>
    <property type="match status" value="1"/>
</dbReference>
<protein>
    <submittedName>
        <fullName evidence="2">Tetratricopeptide repeat protein</fullName>
    </submittedName>
</protein>
<dbReference type="SMART" id="SM00382">
    <property type="entry name" value="AAA"/>
    <property type="match status" value="1"/>
</dbReference>
<sequence length="1678" mass="175317">MVERHRSGLVPELPGARQQLETLAGLLTAYGCTAETVADPDWGTVRDRLESWSAAHAGTGGGGPAVVLWSGHAQLHRGRLHLITADTQDPSAETQVYRTELLAEAALRSGADQVLLVVDTCHAGAGVLEPLRRAMEDFASAVLPPGRAQWLGVLAGCRAHEPAAGRGVLMDTLTEVLRDGPSGTGAYRHEWSVRNAGVTGEAVLQEVLARWDDDGQRPASASTGRALPMFRNPRLRGDAGEQLVEHLVLAARGAGRTEEGWFFTGRHAVLTDVVAWLAAREPGLFLVTGGAGSGKSAVLGRVATLSDPRRRAEVLAHGALLDGDPDPGGNAVDAALHLRGMTAQDLAEALARQLDLPAPRSPAALVAELEPRGPGRPPVLVLDGLDEAAPEEAAAVAEQLLVPLSRVASVLLGSRARPFRPYAAPQESLHGTLARWLGTRVQVADLDRDAGTAEDIAGYVRRRLERGGLPADVCDASARAVAERAAADDGGFLFARIVARSLIGRAAELVPGEPPALPESVGDAFAEELARGPERVREGAVLPGAARDLLTALAWGVGRGMPARGVWESAAAALGGPGTVYGPEDVDWLLGAYGAFVVEDTDGSQAVYRLYHREFVEHLRNAAAGAGAGHGPLAGERVARALVGLLLRQADEARAPERANPYLLSGLAAHALDAGPAGIAMVRDLDRRNGRAFRPVLALVLQQAAVLLDGAGRAGEAVAAAGEAAGLWRELAGSGPAHRPALAWALDALAHRLAATGDRAGALEAAREAAGVQRELAAGDPDAFGPGLPSYLVNLAARLYESGEREAAAALTEEAVGLCRELADRRPSVHLPLLARFLINHATHLRAVGRRREALDGCREAVAVARRLADDAPVAHAHLLATALGDLAVELDAAGRTAEALDAAQESVRLHRDPAADRPGDHLPRLAKALGNLAALLGSAGRDRDSLAPAREGLEAARQVAASGPAAGRAGLSDALAVLAGRLLVVGEHREALAHAEEAVALDRALVAGDPAAAADRPARSLTLLATALGRRGEYRAALDAVLESVGLLREAAGRDPVTHLADLAASLHNLGNHHADAGDTVAAVHATAEAVELYRRLADDLPAVHLGDLALSCDALGCRLSDLGDGNRALTCARNAVALYRKLAGDEPGRYAGGLARSLGNLGLRLARTGAHEEALAVTEESLALERELTAGDPRARRRVMASSSYNLSLRLAENSRPRQALAALREALGMFRELADDEPAHWTAPLAAAVGALGRLLAGRGDHDGARAAADEAVTLLTACAAADPGAHTDMLAEALGGLQLVGEAAGTPGVAVAAARRAEDALAGHPAAARRMRMLRLGFELGAGTAEDAVRALAALACPARGGREGSGGGAGAAPRPEPAEVFHARQLLVRHAERGRAESALVRRLVRQAGSRGWRRAPAWLGLPSHATATLMGWFDCEDWASSRAYWDEHRWLRTRQAGTALAELVALQPEVAAHLQLWSTAVEHGPDVAFHLPRTVELIDTWASARTLRESRELLVAHADMLVGPNALVVLTARSGTDRTVRHALLHLAAADGVEEAYRCAEDRDALRRRIERACSGSEPDTETLALCAELERTQFGDAYSADVHRALAAVLAGPGGEVPPVRAAPEPAERARAVTGIAALIRRYPRHTAELTALLEAVAADRPSAAVHPPAP</sequence>
<keyword evidence="3" id="KW-1185">Reference proteome</keyword>
<dbReference type="KEGG" id="sgj:IAG43_08370"/>
<dbReference type="PROSITE" id="PS51257">
    <property type="entry name" value="PROKAR_LIPOPROTEIN"/>
    <property type="match status" value="1"/>
</dbReference>
<dbReference type="RefSeq" id="WP_187740126.1">
    <property type="nucleotide sequence ID" value="NZ_CP060825.1"/>
</dbReference>
<evidence type="ECO:0000259" key="1">
    <source>
        <dbReference type="SMART" id="SM00382"/>
    </source>
</evidence>
<reference evidence="2 3" key="1">
    <citation type="submission" date="2020-08" db="EMBL/GenBank/DDBJ databases">
        <title>A novel species.</title>
        <authorList>
            <person name="Gao J."/>
        </authorList>
    </citation>
    <scope>NUCLEOTIDE SEQUENCE [LARGE SCALE GENOMIC DNA]</scope>
    <source>
        <strain evidence="2 3">CRPJ-33</strain>
    </source>
</reference>
<dbReference type="SUPFAM" id="SSF52540">
    <property type="entry name" value="P-loop containing nucleoside triphosphate hydrolases"/>
    <property type="match status" value="1"/>
</dbReference>
<dbReference type="InterPro" id="IPR027417">
    <property type="entry name" value="P-loop_NTPase"/>
</dbReference>
<dbReference type="PANTHER" id="PTHR19959">
    <property type="entry name" value="KINESIN LIGHT CHAIN"/>
    <property type="match status" value="1"/>
</dbReference>
<evidence type="ECO:0000313" key="2">
    <source>
        <dbReference type="EMBL" id="QNP62955.1"/>
    </source>
</evidence>
<name>A0A7H0HQY9_9ACTN</name>
<dbReference type="InterPro" id="IPR019734">
    <property type="entry name" value="TPR_rpt"/>
</dbReference>
<dbReference type="Gene3D" id="1.25.40.10">
    <property type="entry name" value="Tetratricopeptide repeat domain"/>
    <property type="match status" value="4"/>
</dbReference>